<evidence type="ECO:0000256" key="3">
    <source>
        <dbReference type="ARBA" id="ARBA00022553"/>
    </source>
</evidence>
<dbReference type="InterPro" id="IPR036412">
    <property type="entry name" value="HAD-like_sf"/>
</dbReference>
<protein>
    <recommendedName>
        <fullName evidence="10">Beta-phosphoglucomutase</fullName>
        <ecNumber evidence="9">5.4.2.6</ecNumber>
    </recommendedName>
</protein>
<dbReference type="NCBIfam" id="TIGR02009">
    <property type="entry name" value="PGMB-YQAB-SF"/>
    <property type="match status" value="1"/>
</dbReference>
<keyword evidence="4" id="KW-0479">Metal-binding</keyword>
<dbReference type="InterPro" id="IPR010976">
    <property type="entry name" value="B-phosphoglucomutase_hydrolase"/>
</dbReference>
<dbReference type="Proteomes" id="UP001597369">
    <property type="component" value="Unassembled WGS sequence"/>
</dbReference>
<evidence type="ECO:0000256" key="7">
    <source>
        <dbReference type="ARBA" id="ARBA00023277"/>
    </source>
</evidence>
<dbReference type="InterPro" id="IPR051600">
    <property type="entry name" value="Beta-PGM-like"/>
</dbReference>
<dbReference type="RefSeq" id="WP_229962163.1">
    <property type="nucleotide sequence ID" value="NZ_JAJJWI010000019.1"/>
</dbReference>
<dbReference type="NCBIfam" id="TIGR01509">
    <property type="entry name" value="HAD-SF-IA-v3"/>
    <property type="match status" value="1"/>
</dbReference>
<dbReference type="SFLD" id="SFLDS00003">
    <property type="entry name" value="Haloacid_Dehalogenase"/>
    <property type="match status" value="1"/>
</dbReference>
<evidence type="ECO:0000256" key="2">
    <source>
        <dbReference type="ARBA" id="ARBA00006171"/>
    </source>
</evidence>
<evidence type="ECO:0000256" key="1">
    <source>
        <dbReference type="ARBA" id="ARBA00001946"/>
    </source>
</evidence>
<dbReference type="EMBL" id="JBHUHV010000014">
    <property type="protein sequence ID" value="MFD2066001.1"/>
    <property type="molecule type" value="Genomic_DNA"/>
</dbReference>
<evidence type="ECO:0000256" key="6">
    <source>
        <dbReference type="ARBA" id="ARBA00023235"/>
    </source>
</evidence>
<dbReference type="SFLD" id="SFLDG01129">
    <property type="entry name" value="C1.5:_HAD__Beta-PGM__Phosphata"/>
    <property type="match status" value="1"/>
</dbReference>
<dbReference type="InterPro" id="IPR006439">
    <property type="entry name" value="HAD-SF_hydro_IA"/>
</dbReference>
<keyword evidence="3" id="KW-0597">Phosphoprotein</keyword>
<evidence type="ECO:0000256" key="5">
    <source>
        <dbReference type="ARBA" id="ARBA00022842"/>
    </source>
</evidence>
<reference evidence="12" key="1">
    <citation type="journal article" date="2019" name="Int. J. Syst. Evol. Microbiol.">
        <title>The Global Catalogue of Microorganisms (GCM) 10K type strain sequencing project: providing services to taxonomists for standard genome sequencing and annotation.</title>
        <authorList>
            <consortium name="The Broad Institute Genomics Platform"/>
            <consortium name="The Broad Institute Genome Sequencing Center for Infectious Disease"/>
            <person name="Wu L."/>
            <person name="Ma J."/>
        </authorList>
    </citation>
    <scope>NUCLEOTIDE SEQUENCE [LARGE SCALE GENOMIC DNA]</scope>
    <source>
        <strain evidence="12">JCM 16545</strain>
    </source>
</reference>
<comment type="cofactor">
    <cofactor evidence="1">
        <name>Mg(2+)</name>
        <dbReference type="ChEBI" id="CHEBI:18420"/>
    </cofactor>
</comment>
<keyword evidence="11" id="KW-0378">Hydrolase</keyword>
<dbReference type="PANTHER" id="PTHR46193:SF18">
    <property type="entry name" value="HEXITOL PHOSPHATASE B"/>
    <property type="match status" value="1"/>
</dbReference>
<dbReference type="InterPro" id="IPR023198">
    <property type="entry name" value="PGP-like_dom2"/>
</dbReference>
<comment type="catalytic activity">
    <reaction evidence="8">
        <text>beta-D-glucose 1-phosphate = beta-D-glucose 6-phosphate</text>
        <dbReference type="Rhea" id="RHEA:20113"/>
        <dbReference type="ChEBI" id="CHEBI:57684"/>
        <dbReference type="ChEBI" id="CHEBI:58247"/>
        <dbReference type="EC" id="5.4.2.6"/>
    </reaction>
</comment>
<evidence type="ECO:0000256" key="9">
    <source>
        <dbReference type="ARBA" id="ARBA00044968"/>
    </source>
</evidence>
<dbReference type="Gene3D" id="1.10.150.240">
    <property type="entry name" value="Putative phosphatase, domain 2"/>
    <property type="match status" value="1"/>
</dbReference>
<dbReference type="GO" id="GO:0016787">
    <property type="term" value="F:hydrolase activity"/>
    <property type="evidence" value="ECO:0007669"/>
    <property type="project" value="UniProtKB-KW"/>
</dbReference>
<dbReference type="Pfam" id="PF00702">
    <property type="entry name" value="Hydrolase"/>
    <property type="match status" value="1"/>
</dbReference>
<keyword evidence="12" id="KW-1185">Reference proteome</keyword>
<sequence>MSNLNNLISERNIKALILDMDGVITKTAVLHAEAWKKMCDLYLKQRGKEEGKEYKPFDVVEDYREYVDGMPRLDGLRNFFKSRGITVPEGKPDDEAGENTVVGLGDLKNLYFQEMLKQNGVVVFEDTITWVKVQQEKGLRTAVISASKNCLDILRSAGLTNLFEVRVDGMVSAELKLKGKPAPDIFLEAAKRLDVQPQEAAIFEDAWAGIAAGKAGNFGLVVGVDRTNNKELLEENGADLIIKSFTE</sequence>
<accession>A0ABW4WUZ8</accession>
<evidence type="ECO:0000313" key="12">
    <source>
        <dbReference type="Proteomes" id="UP001597369"/>
    </source>
</evidence>
<gene>
    <name evidence="11" type="ORF">ACFSKU_03840</name>
</gene>
<evidence type="ECO:0000256" key="8">
    <source>
        <dbReference type="ARBA" id="ARBA00044926"/>
    </source>
</evidence>
<evidence type="ECO:0000256" key="10">
    <source>
        <dbReference type="ARBA" id="ARBA00044991"/>
    </source>
</evidence>
<keyword evidence="7" id="KW-0119">Carbohydrate metabolism</keyword>
<comment type="caution">
    <text evidence="11">The sequence shown here is derived from an EMBL/GenBank/DDBJ whole genome shotgun (WGS) entry which is preliminary data.</text>
</comment>
<evidence type="ECO:0000256" key="4">
    <source>
        <dbReference type="ARBA" id="ARBA00022723"/>
    </source>
</evidence>
<dbReference type="EC" id="5.4.2.6" evidence="9"/>
<comment type="similarity">
    <text evidence="2">Belongs to the HAD-like hydrolase superfamily. CbbY/CbbZ/Gph/YieH family.</text>
</comment>
<dbReference type="Gene3D" id="3.40.50.1000">
    <property type="entry name" value="HAD superfamily/HAD-like"/>
    <property type="match status" value="1"/>
</dbReference>
<dbReference type="SUPFAM" id="SSF56784">
    <property type="entry name" value="HAD-like"/>
    <property type="match status" value="1"/>
</dbReference>
<keyword evidence="5" id="KW-0460">Magnesium</keyword>
<proteinExistence type="inferred from homology"/>
<name>A0ABW4WUZ8_9BACT</name>
<evidence type="ECO:0000313" key="11">
    <source>
        <dbReference type="EMBL" id="MFD2066001.1"/>
    </source>
</evidence>
<keyword evidence="6" id="KW-0413">Isomerase</keyword>
<dbReference type="InterPro" id="IPR023214">
    <property type="entry name" value="HAD_sf"/>
</dbReference>
<dbReference type="PANTHER" id="PTHR46193">
    <property type="entry name" value="6-PHOSPHOGLUCONATE PHOSPHATASE"/>
    <property type="match status" value="1"/>
</dbReference>
<organism evidence="11 12">
    <name type="scientific">Pontibacter silvestris</name>
    <dbReference type="NCBI Taxonomy" id="2305183"/>
    <lineage>
        <taxon>Bacteria</taxon>
        <taxon>Pseudomonadati</taxon>
        <taxon>Bacteroidota</taxon>
        <taxon>Cytophagia</taxon>
        <taxon>Cytophagales</taxon>
        <taxon>Hymenobacteraceae</taxon>
        <taxon>Pontibacter</taxon>
    </lineage>
</organism>